<reference evidence="2 3" key="1">
    <citation type="submission" date="2011-10" db="EMBL/GenBank/DDBJ databases">
        <authorList>
            <person name="Genoscope - CEA"/>
        </authorList>
    </citation>
    <scope>NUCLEOTIDE SEQUENCE [LARGE SCALE GENOMIC DNA]</scope>
    <source>
        <strain evidence="2 3">RCC 1105</strain>
    </source>
</reference>
<dbReference type="PANTHER" id="PTHR22876:SF5">
    <property type="entry name" value="CHROMOSOME 9 OPEN READING FRAME 85"/>
    <property type="match status" value="1"/>
</dbReference>
<feature type="region of interest" description="Disordered" evidence="1">
    <location>
        <begin position="140"/>
        <end position="192"/>
    </location>
</feature>
<accession>K8EDA1</accession>
<keyword evidence="3" id="KW-1185">Reference proteome</keyword>
<protein>
    <submittedName>
        <fullName evidence="2">Uncharacterized protein</fullName>
    </submittedName>
</protein>
<gene>
    <name evidence="2" type="ORF">Bathy04g03120</name>
</gene>
<feature type="compositionally biased region" description="Basic and acidic residues" evidence="1">
    <location>
        <begin position="152"/>
        <end position="167"/>
    </location>
</feature>
<dbReference type="GeneID" id="19016338"/>
<sequence length="192" mass="22668">MPPRRIIPGEGAKYQNVVAYKADLHLKTSESSQKLLQQLKNQALQHICKRCREKIECKCFFVSFRFMQEKSFPSLSFATLCFPRRRERRRRRERLTSHHRAGKFKYGKYKHKKSASVQKCQNCVKATVKLRYRKLCPPCAQETGRCPQCSKSQKEQELEDRMKRNSSGEENEEEDTTDDEAYIEEGIVITRR</sequence>
<evidence type="ECO:0000313" key="2">
    <source>
        <dbReference type="EMBL" id="CCO15971.1"/>
    </source>
</evidence>
<dbReference type="PANTHER" id="PTHR22876">
    <property type="entry name" value="ZGC:101016"/>
    <property type="match status" value="1"/>
</dbReference>
<feature type="compositionally biased region" description="Acidic residues" evidence="1">
    <location>
        <begin position="169"/>
        <end position="183"/>
    </location>
</feature>
<dbReference type="InterPro" id="IPR019351">
    <property type="entry name" value="DUF2039"/>
</dbReference>
<evidence type="ECO:0000256" key="1">
    <source>
        <dbReference type="SAM" id="MobiDB-lite"/>
    </source>
</evidence>
<dbReference type="Proteomes" id="UP000198341">
    <property type="component" value="Chromosome 4"/>
</dbReference>
<proteinExistence type="predicted"/>
<dbReference type="EMBL" id="FO082275">
    <property type="protein sequence ID" value="CCO15971.1"/>
    <property type="molecule type" value="Genomic_DNA"/>
</dbReference>
<dbReference type="RefSeq" id="XP_007513446.1">
    <property type="nucleotide sequence ID" value="XM_007513384.1"/>
</dbReference>
<evidence type="ECO:0000313" key="3">
    <source>
        <dbReference type="Proteomes" id="UP000198341"/>
    </source>
</evidence>
<name>K8EDA1_9CHLO</name>
<dbReference type="AlphaFoldDB" id="K8EDA1"/>
<dbReference type="KEGG" id="bpg:Bathy04g03120"/>
<organism evidence="2 3">
    <name type="scientific">Bathycoccus prasinos</name>
    <dbReference type="NCBI Taxonomy" id="41875"/>
    <lineage>
        <taxon>Eukaryota</taxon>
        <taxon>Viridiplantae</taxon>
        <taxon>Chlorophyta</taxon>
        <taxon>Mamiellophyceae</taxon>
        <taxon>Mamiellales</taxon>
        <taxon>Bathycoccaceae</taxon>
        <taxon>Bathycoccus</taxon>
    </lineage>
</organism>
<dbReference type="Pfam" id="PF10217">
    <property type="entry name" value="DUF2039"/>
    <property type="match status" value="1"/>
</dbReference>